<feature type="region of interest" description="Disordered" evidence="1">
    <location>
        <begin position="100"/>
        <end position="119"/>
    </location>
</feature>
<dbReference type="EMBL" id="JAAAHW010000054">
    <property type="protein sequence ID" value="KAG0006797.1"/>
    <property type="molecule type" value="Genomic_DNA"/>
</dbReference>
<evidence type="ECO:0000313" key="4">
    <source>
        <dbReference type="Proteomes" id="UP000749646"/>
    </source>
</evidence>
<name>A0A9P6ML74_9FUNG</name>
<dbReference type="Pfam" id="PF23948">
    <property type="entry name" value="ARM_5"/>
    <property type="match status" value="1"/>
</dbReference>
<evidence type="ECO:0000256" key="1">
    <source>
        <dbReference type="SAM" id="MobiDB-lite"/>
    </source>
</evidence>
<dbReference type="AlphaFoldDB" id="A0A9P6ML74"/>
<dbReference type="OrthoDB" id="2422986at2759"/>
<dbReference type="SUPFAM" id="SSF48371">
    <property type="entry name" value="ARM repeat"/>
    <property type="match status" value="1"/>
</dbReference>
<sequence>MVFGSVISSPRGGLSPQQLLELANVYLENASKVNDSTIALVLCYDTEVSLGQVKKAAKNVEDQALRERIATTFIGLGRLLDSQGYRDEALAFYKKSEKWGGHVQDPGQPTPPSHPNNIVQSNKVTSIPSMDAMVANTSSTPSANQLNNRRDIATIAPHIFVENVRPPSIEFKLPEPDERLTSTPQLACCLSLLKMSQSLDTTLEPVARNWLQAIEKDTDEKHRLEILVTDVIIAFKRDEIKDAKAVAEVAYLAPVLEKDNFRYLLEQFYSGIENSGLLDFQQLQGLAQLIQGADPDYLDADDLVKTLKLLNERLGDTHDQSQHHIYQLTLTVSHVLDAMADTNVKGLDREKLHEPLSSYLEKLKNSPDPYLVYQAAYAYQALLCVPDNESIWQATMRRTGKVVKGVSGLVSAVKGLDLNKFIEGLTEIQKGLSGVSQVIEVVKDAYDGVAALSKSGQNFLECLKEGLSFDRKGAWYSALRGADVLIRDGELASFRKLVCEAPCRRDPAFQWGVCQRLGDVAANPMWDPDTRRSAIAFLGFCRDKIKRILGRVLSNGRIFRVEDGHKRASIV</sequence>
<protein>
    <recommendedName>
        <fullName evidence="2">Arm-like repeat domain-containing protein</fullName>
    </recommendedName>
</protein>
<dbReference type="InterPro" id="IPR016024">
    <property type="entry name" value="ARM-type_fold"/>
</dbReference>
<gene>
    <name evidence="3" type="ORF">BGZ65_003539</name>
</gene>
<dbReference type="Proteomes" id="UP000749646">
    <property type="component" value="Unassembled WGS sequence"/>
</dbReference>
<reference evidence="3" key="1">
    <citation type="journal article" date="2020" name="Fungal Divers.">
        <title>Resolving the Mortierellaceae phylogeny through synthesis of multi-gene phylogenetics and phylogenomics.</title>
        <authorList>
            <person name="Vandepol N."/>
            <person name="Liber J."/>
            <person name="Desiro A."/>
            <person name="Na H."/>
            <person name="Kennedy M."/>
            <person name="Barry K."/>
            <person name="Grigoriev I.V."/>
            <person name="Miller A.N."/>
            <person name="O'Donnell K."/>
            <person name="Stajich J.E."/>
            <person name="Bonito G."/>
        </authorList>
    </citation>
    <scope>NUCLEOTIDE SEQUENCE</scope>
    <source>
        <strain evidence="3">MES-2147</strain>
    </source>
</reference>
<dbReference type="InterPro" id="IPR056251">
    <property type="entry name" value="Arm_rpt_dom"/>
</dbReference>
<keyword evidence="4" id="KW-1185">Reference proteome</keyword>
<comment type="caution">
    <text evidence="3">The sequence shown here is derived from an EMBL/GenBank/DDBJ whole genome shotgun (WGS) entry which is preliminary data.</text>
</comment>
<evidence type="ECO:0000259" key="2">
    <source>
        <dbReference type="Pfam" id="PF23948"/>
    </source>
</evidence>
<organism evidence="3 4">
    <name type="scientific">Modicella reniformis</name>
    <dbReference type="NCBI Taxonomy" id="1440133"/>
    <lineage>
        <taxon>Eukaryota</taxon>
        <taxon>Fungi</taxon>
        <taxon>Fungi incertae sedis</taxon>
        <taxon>Mucoromycota</taxon>
        <taxon>Mortierellomycotina</taxon>
        <taxon>Mortierellomycetes</taxon>
        <taxon>Mortierellales</taxon>
        <taxon>Mortierellaceae</taxon>
        <taxon>Modicella</taxon>
    </lineage>
</organism>
<accession>A0A9P6ML74</accession>
<feature type="domain" description="Arm-like repeat" evidence="2">
    <location>
        <begin position="211"/>
        <end position="523"/>
    </location>
</feature>
<evidence type="ECO:0000313" key="3">
    <source>
        <dbReference type="EMBL" id="KAG0006797.1"/>
    </source>
</evidence>
<proteinExistence type="predicted"/>